<dbReference type="PANTHER" id="PTHR44051">
    <property type="entry name" value="GLUTATHIONE S-TRANSFERASE-RELATED"/>
    <property type="match status" value="1"/>
</dbReference>
<dbReference type="Proteomes" id="UP000237082">
    <property type="component" value="Unassembled WGS sequence"/>
</dbReference>
<dbReference type="Pfam" id="PF00043">
    <property type="entry name" value="GST_C"/>
    <property type="match status" value="1"/>
</dbReference>
<dbReference type="InterPro" id="IPR004045">
    <property type="entry name" value="Glutathione_S-Trfase_N"/>
</dbReference>
<dbReference type="OrthoDB" id="81087at2"/>
<sequence length="197" mass="21909">MEIYGTSYSRTLRVLWMACEQEAEFIHHPMAVEACGSDPVYLALNPAGTLPLLKEGDFVLAESLAITLYLARKHGRLWPKDEQGQALALQWSFWAQSSLEATYVSWAEQALCLPAAMRDAAELARAAQALQRPLSRLEQALRDQPYLLGEAFTAADLNVAGVINGLAAFEPQARPRLHDWLSRCLARPAYRRANAMP</sequence>
<proteinExistence type="predicted"/>
<evidence type="ECO:0000313" key="4">
    <source>
        <dbReference type="Proteomes" id="UP000237082"/>
    </source>
</evidence>
<dbReference type="InterPro" id="IPR036249">
    <property type="entry name" value="Thioredoxin-like_sf"/>
</dbReference>
<dbReference type="SUPFAM" id="SSF47616">
    <property type="entry name" value="GST C-terminal domain-like"/>
    <property type="match status" value="1"/>
</dbReference>
<accession>A0A2S5DLB2</accession>
<evidence type="ECO:0000313" key="3">
    <source>
        <dbReference type="EMBL" id="POZ63808.1"/>
    </source>
</evidence>
<dbReference type="CDD" id="cd03046">
    <property type="entry name" value="GST_N_GTT1_like"/>
    <property type="match status" value="1"/>
</dbReference>
<comment type="caution">
    <text evidence="3">The sequence shown here is derived from an EMBL/GenBank/DDBJ whole genome shotgun (WGS) entry which is preliminary data.</text>
</comment>
<dbReference type="SUPFAM" id="SSF52833">
    <property type="entry name" value="Thioredoxin-like"/>
    <property type="match status" value="1"/>
</dbReference>
<dbReference type="EMBL" id="PQWB01000007">
    <property type="protein sequence ID" value="POZ63808.1"/>
    <property type="molecule type" value="Genomic_DNA"/>
</dbReference>
<dbReference type="AlphaFoldDB" id="A0A2S5DLB2"/>
<reference evidence="4" key="1">
    <citation type="submission" date="2018-02" db="EMBL/GenBank/DDBJ databases">
        <authorList>
            <person name="O'Hara-Hanley K."/>
            <person name="Soby S."/>
        </authorList>
    </citation>
    <scope>NUCLEOTIDE SEQUENCE [LARGE SCALE GENOMIC DNA]</scope>
    <source>
        <strain evidence="4">MWU14-2602</strain>
    </source>
</reference>
<dbReference type="InterPro" id="IPR010987">
    <property type="entry name" value="Glutathione-S-Trfase_C-like"/>
</dbReference>
<gene>
    <name evidence="3" type="ORF">C2I19_01295</name>
</gene>
<dbReference type="CDD" id="cd03207">
    <property type="entry name" value="GST_C_8"/>
    <property type="match status" value="1"/>
</dbReference>
<dbReference type="SFLD" id="SFLDG00358">
    <property type="entry name" value="Main_(cytGST)"/>
    <property type="match status" value="1"/>
</dbReference>
<organism evidence="3 4">
    <name type="scientific">Chromobacterium alticapitis</name>
    <dbReference type="NCBI Taxonomy" id="2073169"/>
    <lineage>
        <taxon>Bacteria</taxon>
        <taxon>Pseudomonadati</taxon>
        <taxon>Pseudomonadota</taxon>
        <taxon>Betaproteobacteria</taxon>
        <taxon>Neisseriales</taxon>
        <taxon>Chromobacteriaceae</taxon>
        <taxon>Chromobacterium</taxon>
    </lineage>
</organism>
<evidence type="ECO:0000259" key="2">
    <source>
        <dbReference type="PROSITE" id="PS50405"/>
    </source>
</evidence>
<dbReference type="PANTHER" id="PTHR44051:SF8">
    <property type="entry name" value="GLUTATHIONE S-TRANSFERASE GSTA"/>
    <property type="match status" value="1"/>
</dbReference>
<dbReference type="Pfam" id="PF13409">
    <property type="entry name" value="GST_N_2"/>
    <property type="match status" value="1"/>
</dbReference>
<dbReference type="Gene3D" id="1.20.1050.10">
    <property type="match status" value="1"/>
</dbReference>
<dbReference type="GO" id="GO:0016740">
    <property type="term" value="F:transferase activity"/>
    <property type="evidence" value="ECO:0007669"/>
    <property type="project" value="UniProtKB-KW"/>
</dbReference>
<dbReference type="PROSITE" id="PS50404">
    <property type="entry name" value="GST_NTER"/>
    <property type="match status" value="1"/>
</dbReference>
<evidence type="ECO:0000259" key="1">
    <source>
        <dbReference type="PROSITE" id="PS50404"/>
    </source>
</evidence>
<keyword evidence="3" id="KW-0808">Transferase</keyword>
<feature type="domain" description="GST N-terminal" evidence="1">
    <location>
        <begin position="1"/>
        <end position="78"/>
    </location>
</feature>
<name>A0A2S5DLB2_9NEIS</name>
<dbReference type="InterPro" id="IPR004046">
    <property type="entry name" value="GST_C"/>
</dbReference>
<dbReference type="RefSeq" id="WP_103900919.1">
    <property type="nucleotide sequence ID" value="NZ_PQWB01000007.1"/>
</dbReference>
<dbReference type="InterPro" id="IPR036282">
    <property type="entry name" value="Glutathione-S-Trfase_C_sf"/>
</dbReference>
<protein>
    <submittedName>
        <fullName evidence="3">Glutathione S-transferase family protein</fullName>
    </submittedName>
</protein>
<dbReference type="Gene3D" id="3.40.30.10">
    <property type="entry name" value="Glutaredoxin"/>
    <property type="match status" value="1"/>
</dbReference>
<dbReference type="PROSITE" id="PS50405">
    <property type="entry name" value="GST_CTER"/>
    <property type="match status" value="1"/>
</dbReference>
<feature type="domain" description="GST C-terminal" evidence="2">
    <location>
        <begin position="81"/>
        <end position="197"/>
    </location>
</feature>
<keyword evidence="4" id="KW-1185">Reference proteome</keyword>
<dbReference type="InterPro" id="IPR040079">
    <property type="entry name" value="Glutathione_S-Trfase"/>
</dbReference>
<dbReference type="SFLD" id="SFLDS00019">
    <property type="entry name" value="Glutathione_Transferase_(cytos"/>
    <property type="match status" value="1"/>
</dbReference>